<proteinExistence type="predicted"/>
<keyword evidence="1" id="KW-0472">Membrane</keyword>
<keyword evidence="1" id="KW-1133">Transmembrane helix</keyword>
<gene>
    <name evidence="2" type="ORF">GV832_18005</name>
</gene>
<comment type="caution">
    <text evidence="2">The sequence shown here is derived from an EMBL/GenBank/DDBJ whole genome shotgun (WGS) entry which is preliminary data.</text>
</comment>
<evidence type="ECO:0000313" key="3">
    <source>
        <dbReference type="Proteomes" id="UP001193501"/>
    </source>
</evidence>
<evidence type="ECO:0000256" key="1">
    <source>
        <dbReference type="SAM" id="Phobius"/>
    </source>
</evidence>
<dbReference type="RefSeq" id="WP_168776288.1">
    <property type="nucleotide sequence ID" value="NZ_JAABNR010000024.1"/>
</dbReference>
<organism evidence="2 3">
    <name type="scientific">Stagnihabitans tardus</name>
    <dbReference type="NCBI Taxonomy" id="2699202"/>
    <lineage>
        <taxon>Bacteria</taxon>
        <taxon>Pseudomonadati</taxon>
        <taxon>Pseudomonadota</taxon>
        <taxon>Alphaproteobacteria</taxon>
        <taxon>Rhodobacterales</taxon>
        <taxon>Paracoccaceae</taxon>
        <taxon>Stagnihabitans</taxon>
    </lineage>
</organism>
<feature type="transmembrane region" description="Helical" evidence="1">
    <location>
        <begin position="26"/>
        <end position="51"/>
    </location>
</feature>
<protein>
    <submittedName>
        <fullName evidence="2">Uncharacterized protein</fullName>
    </submittedName>
</protein>
<keyword evidence="1" id="KW-0812">Transmembrane</keyword>
<reference evidence="2" key="1">
    <citation type="submission" date="2020-01" db="EMBL/GenBank/DDBJ databases">
        <authorList>
            <person name="Chen W.-M."/>
        </authorList>
    </citation>
    <scope>NUCLEOTIDE SEQUENCE</scope>
    <source>
        <strain evidence="2">CYK-10</strain>
    </source>
</reference>
<evidence type="ECO:0000313" key="2">
    <source>
        <dbReference type="EMBL" id="NBZ89486.1"/>
    </source>
</evidence>
<feature type="transmembrane region" description="Helical" evidence="1">
    <location>
        <begin position="63"/>
        <end position="83"/>
    </location>
</feature>
<dbReference type="AlphaFoldDB" id="A0AAE4YDJ8"/>
<name>A0AAE4YDJ8_9RHOB</name>
<dbReference type="Proteomes" id="UP001193501">
    <property type="component" value="Unassembled WGS sequence"/>
</dbReference>
<sequence length="127" mass="14010">MIPQFLAWLEGHVFRWHGLNALMFTLVLWLSGPARSALGLAALGLMALWSLRSMGRAPRLHPFDLALGLVPQAMALSLAALALHLSGEWPWLLALYGLQLGLVAIWNETLSQGRAHEVRLPAWVEAQ</sequence>
<feature type="transmembrane region" description="Helical" evidence="1">
    <location>
        <begin position="89"/>
        <end position="106"/>
    </location>
</feature>
<dbReference type="EMBL" id="JAABNR010000024">
    <property type="protein sequence ID" value="NBZ89486.1"/>
    <property type="molecule type" value="Genomic_DNA"/>
</dbReference>
<keyword evidence="3" id="KW-1185">Reference proteome</keyword>
<accession>A0AAE4YDJ8</accession>